<dbReference type="AlphaFoldDB" id="A0AA36B1F0"/>
<reference evidence="1" key="1">
    <citation type="submission" date="2023-08" db="EMBL/GenBank/DDBJ databases">
        <authorList>
            <person name="Alioto T."/>
            <person name="Alioto T."/>
            <person name="Gomez Garrido J."/>
        </authorList>
    </citation>
    <scope>NUCLEOTIDE SEQUENCE</scope>
</reference>
<organism evidence="1 2">
    <name type="scientific">Octopus vulgaris</name>
    <name type="common">Common octopus</name>
    <dbReference type="NCBI Taxonomy" id="6645"/>
    <lineage>
        <taxon>Eukaryota</taxon>
        <taxon>Metazoa</taxon>
        <taxon>Spiralia</taxon>
        <taxon>Lophotrochozoa</taxon>
        <taxon>Mollusca</taxon>
        <taxon>Cephalopoda</taxon>
        <taxon>Coleoidea</taxon>
        <taxon>Octopodiformes</taxon>
        <taxon>Octopoda</taxon>
        <taxon>Incirrata</taxon>
        <taxon>Octopodidae</taxon>
        <taxon>Octopus</taxon>
    </lineage>
</organism>
<gene>
    <name evidence="1" type="ORF">OCTVUL_1B005094</name>
</gene>
<evidence type="ECO:0000313" key="2">
    <source>
        <dbReference type="Proteomes" id="UP001162480"/>
    </source>
</evidence>
<name>A0AA36B1F0_OCTVU</name>
<dbReference type="EMBL" id="OX597820">
    <property type="protein sequence ID" value="CAI9725534.1"/>
    <property type="molecule type" value="Genomic_DNA"/>
</dbReference>
<keyword evidence="2" id="KW-1185">Reference proteome</keyword>
<dbReference type="Proteomes" id="UP001162480">
    <property type="component" value="Chromosome 7"/>
</dbReference>
<evidence type="ECO:0000313" key="1">
    <source>
        <dbReference type="EMBL" id="CAI9725534.1"/>
    </source>
</evidence>
<accession>A0AA36B1F0</accession>
<protein>
    <submittedName>
        <fullName evidence="1">Uncharacterized protein</fullName>
    </submittedName>
</protein>
<proteinExistence type="predicted"/>
<sequence>MPRMKRAARRKKARWPNLGGKLKHWVKSQRQTGALVLTKIFIDQGRRIAQEIKKSKGEGQETTDFRGMPIYCFRFMKRNGLSLKTRTKLAQKMPDAYEEKILKFHSYIINLHKNTNFELCHIANMDEFPLTFDVPSNKTESKQWPSRQVDMRRLITQLSGILF</sequence>